<dbReference type="EMBL" id="JAULSU010000003">
    <property type="protein sequence ID" value="KAK0622457.1"/>
    <property type="molecule type" value="Genomic_DNA"/>
</dbReference>
<accession>A0AA39WVP5</accession>
<protein>
    <submittedName>
        <fullName evidence="1">Uncharacterized protein</fullName>
    </submittedName>
</protein>
<reference evidence="1" key="1">
    <citation type="submission" date="2023-06" db="EMBL/GenBank/DDBJ databases">
        <title>Genome-scale phylogeny and comparative genomics of the fungal order Sordariales.</title>
        <authorList>
            <consortium name="Lawrence Berkeley National Laboratory"/>
            <person name="Hensen N."/>
            <person name="Bonometti L."/>
            <person name="Westerberg I."/>
            <person name="Brannstrom I.O."/>
            <person name="Guillou S."/>
            <person name="Cros-Aarteil S."/>
            <person name="Calhoun S."/>
            <person name="Haridas S."/>
            <person name="Kuo A."/>
            <person name="Mondo S."/>
            <person name="Pangilinan J."/>
            <person name="Riley R."/>
            <person name="Labutti K."/>
            <person name="Andreopoulos B."/>
            <person name="Lipzen A."/>
            <person name="Chen C."/>
            <person name="Yanf M."/>
            <person name="Daum C."/>
            <person name="Ng V."/>
            <person name="Clum A."/>
            <person name="Steindorff A."/>
            <person name="Ohm R."/>
            <person name="Martin F."/>
            <person name="Silar P."/>
            <person name="Natvig D."/>
            <person name="Lalanne C."/>
            <person name="Gautier V."/>
            <person name="Ament-Velasquez S.L."/>
            <person name="Kruys A."/>
            <person name="Hutchinson M.I."/>
            <person name="Powell A.J."/>
            <person name="Barry K."/>
            <person name="Miller A.N."/>
            <person name="Grigoriev I.V."/>
            <person name="Debuchy R."/>
            <person name="Gladieux P."/>
            <person name="Thoren M.H."/>
            <person name="Johannesson H."/>
        </authorList>
    </citation>
    <scope>NUCLEOTIDE SEQUENCE</scope>
    <source>
        <strain evidence="1">CBS 606.72</strain>
    </source>
</reference>
<dbReference type="Proteomes" id="UP001175000">
    <property type="component" value="Unassembled WGS sequence"/>
</dbReference>
<name>A0AA39WVP5_9PEZI</name>
<keyword evidence="2" id="KW-1185">Reference proteome</keyword>
<evidence type="ECO:0000313" key="2">
    <source>
        <dbReference type="Proteomes" id="UP001175000"/>
    </source>
</evidence>
<organism evidence="1 2">
    <name type="scientific">Immersiella caudata</name>
    <dbReference type="NCBI Taxonomy" id="314043"/>
    <lineage>
        <taxon>Eukaryota</taxon>
        <taxon>Fungi</taxon>
        <taxon>Dikarya</taxon>
        <taxon>Ascomycota</taxon>
        <taxon>Pezizomycotina</taxon>
        <taxon>Sordariomycetes</taxon>
        <taxon>Sordariomycetidae</taxon>
        <taxon>Sordariales</taxon>
        <taxon>Lasiosphaeriaceae</taxon>
        <taxon>Immersiella</taxon>
    </lineage>
</organism>
<gene>
    <name evidence="1" type="ORF">B0T14DRAFT_494111</name>
</gene>
<sequence length="129" mass="14307">MRLSTFLLATTTSASLTRRCSPMYDPELALGYLPPAPCWQTFNPACQPFLAEGTEMTVNAKYRTAVVYGVSDYCASQIAEELAREAAGRKNNGWVKNHGNLTFIKGGILVISGMSEETVRRYQKLDYSK</sequence>
<comment type="caution">
    <text evidence="1">The sequence shown here is derived from an EMBL/GenBank/DDBJ whole genome shotgun (WGS) entry which is preliminary data.</text>
</comment>
<dbReference type="AlphaFoldDB" id="A0AA39WVP5"/>
<proteinExistence type="predicted"/>
<evidence type="ECO:0000313" key="1">
    <source>
        <dbReference type="EMBL" id="KAK0622457.1"/>
    </source>
</evidence>